<reference evidence="2" key="1">
    <citation type="submission" date="2024-05" db="EMBL/GenBank/DDBJ databases">
        <title>Isolation and characterization of Sporomusa carbonis sp. nov., a carboxydotrophic hydrogenogen in the genus of Sporomusa isolated from a charcoal burning pile.</title>
        <authorList>
            <person name="Boeer T."/>
            <person name="Rosenbaum F."/>
            <person name="Eysell L."/>
            <person name="Mueller V."/>
            <person name="Daniel R."/>
            <person name="Poehlein A."/>
        </authorList>
    </citation>
    <scope>NUCLEOTIDE SEQUENCE [LARGE SCALE GENOMIC DNA]</scope>
    <source>
        <strain evidence="2">DSM 10669</strain>
    </source>
</reference>
<dbReference type="Pfam" id="PF04266">
    <property type="entry name" value="ASCH"/>
    <property type="match status" value="1"/>
</dbReference>
<protein>
    <recommendedName>
        <fullName evidence="1">ASCH domain-containing protein</fullName>
    </recommendedName>
</protein>
<dbReference type="RefSeq" id="WP_094606976.1">
    <property type="nucleotide sequence ID" value="NZ_CP155573.1"/>
</dbReference>
<dbReference type="EMBL" id="CP155573">
    <property type="protein sequence ID" value="XFO68606.1"/>
    <property type="molecule type" value="Genomic_DNA"/>
</dbReference>
<organism evidence="2 3">
    <name type="scientific">Sporomusa silvacetica DSM 10669</name>
    <dbReference type="NCBI Taxonomy" id="1123289"/>
    <lineage>
        <taxon>Bacteria</taxon>
        <taxon>Bacillati</taxon>
        <taxon>Bacillota</taxon>
        <taxon>Negativicutes</taxon>
        <taxon>Selenomonadales</taxon>
        <taxon>Sporomusaceae</taxon>
        <taxon>Sporomusa</taxon>
    </lineage>
</organism>
<name>A0ABZ3ISB2_9FIRM</name>
<dbReference type="InterPro" id="IPR007374">
    <property type="entry name" value="ASCH_domain"/>
</dbReference>
<dbReference type="Proteomes" id="UP000216752">
    <property type="component" value="Chromosome"/>
</dbReference>
<feature type="domain" description="ASCH" evidence="1">
    <location>
        <begin position="11"/>
        <end position="111"/>
    </location>
</feature>
<evidence type="ECO:0000313" key="2">
    <source>
        <dbReference type="EMBL" id="XFO68606.1"/>
    </source>
</evidence>
<gene>
    <name evidence="2" type="ORF">SPSIL_048290</name>
</gene>
<proteinExistence type="predicted"/>
<evidence type="ECO:0000259" key="1">
    <source>
        <dbReference type="Pfam" id="PF04266"/>
    </source>
</evidence>
<keyword evidence="3" id="KW-1185">Reference proteome</keyword>
<accession>A0ABZ3ISB2</accession>
<sequence length="115" mass="13654">MFALNFISEHNKQLLLSRQKSTTIRPGDIRDSYPENSIVWVTFGKRYGQKKRLFKAIIDKVLTKKYSDLTTIELTHQNPEIKTAEELIRIFEEIYERQIHIDDMVTVIHFSEIIE</sequence>
<evidence type="ECO:0000313" key="3">
    <source>
        <dbReference type="Proteomes" id="UP000216752"/>
    </source>
</evidence>